<feature type="domain" description="Radical SAM core" evidence="5">
    <location>
        <begin position="1"/>
        <end position="225"/>
    </location>
</feature>
<keyword evidence="4" id="KW-0411">Iron-sulfur</keyword>
<dbReference type="CDD" id="cd01335">
    <property type="entry name" value="Radical_SAM"/>
    <property type="match status" value="1"/>
</dbReference>
<dbReference type="EMBL" id="LBVV01000019">
    <property type="protein sequence ID" value="KKQ93512.1"/>
    <property type="molecule type" value="Genomic_DNA"/>
</dbReference>
<dbReference type="InterPro" id="IPR023885">
    <property type="entry name" value="4Fe4S-binding_SPASM_dom"/>
</dbReference>
<proteinExistence type="predicted"/>
<evidence type="ECO:0000259" key="5">
    <source>
        <dbReference type="PROSITE" id="PS51918"/>
    </source>
</evidence>
<accession>A0A0G0LR35</accession>
<comment type="caution">
    <text evidence="6">The sequence shown here is derived from an EMBL/GenBank/DDBJ whole genome shotgun (WGS) entry which is preliminary data.</text>
</comment>
<evidence type="ECO:0000256" key="4">
    <source>
        <dbReference type="ARBA" id="ARBA00023014"/>
    </source>
</evidence>
<evidence type="ECO:0000313" key="6">
    <source>
        <dbReference type="EMBL" id="KKQ93512.1"/>
    </source>
</evidence>
<dbReference type="InterPro" id="IPR058240">
    <property type="entry name" value="rSAM_sf"/>
</dbReference>
<gene>
    <name evidence="6" type="ORF">UT18_C0019G0014</name>
</gene>
<keyword evidence="1" id="KW-0949">S-adenosyl-L-methionine</keyword>
<reference evidence="6 7" key="1">
    <citation type="journal article" date="2015" name="Nature">
        <title>rRNA introns, odd ribosomes, and small enigmatic genomes across a large radiation of phyla.</title>
        <authorList>
            <person name="Brown C.T."/>
            <person name="Hug L.A."/>
            <person name="Thomas B.C."/>
            <person name="Sharon I."/>
            <person name="Castelle C.J."/>
            <person name="Singh A."/>
            <person name="Wilkins M.J."/>
            <person name="Williams K.H."/>
            <person name="Banfield J.F."/>
        </authorList>
    </citation>
    <scope>NUCLEOTIDE SEQUENCE [LARGE SCALE GENOMIC DNA]</scope>
</reference>
<dbReference type="NCBIfam" id="TIGR04085">
    <property type="entry name" value="rSAM_more_4Fe4S"/>
    <property type="match status" value="1"/>
</dbReference>
<dbReference type="PANTHER" id="PTHR11228">
    <property type="entry name" value="RADICAL SAM DOMAIN PROTEIN"/>
    <property type="match status" value="1"/>
</dbReference>
<dbReference type="SFLD" id="SFLDG01067">
    <property type="entry name" value="SPASM/twitch_domain_containing"/>
    <property type="match status" value="1"/>
</dbReference>
<dbReference type="InterPro" id="IPR013785">
    <property type="entry name" value="Aldolase_TIM"/>
</dbReference>
<keyword evidence="2" id="KW-0479">Metal-binding</keyword>
<dbReference type="SFLD" id="SFLDS00029">
    <property type="entry name" value="Radical_SAM"/>
    <property type="match status" value="1"/>
</dbReference>
<name>A0A0G0LR35_UNCC2</name>
<evidence type="ECO:0000313" key="7">
    <source>
        <dbReference type="Proteomes" id="UP000034207"/>
    </source>
</evidence>
<dbReference type="GO" id="GO:0003824">
    <property type="term" value="F:catalytic activity"/>
    <property type="evidence" value="ECO:0007669"/>
    <property type="project" value="InterPro"/>
</dbReference>
<dbReference type="InterPro" id="IPR007197">
    <property type="entry name" value="rSAM"/>
</dbReference>
<dbReference type="Proteomes" id="UP000034207">
    <property type="component" value="Unassembled WGS sequence"/>
</dbReference>
<dbReference type="InterPro" id="IPR050377">
    <property type="entry name" value="Radical_SAM_PqqE_MftC-like"/>
</dbReference>
<dbReference type="Pfam" id="PF04055">
    <property type="entry name" value="Radical_SAM"/>
    <property type="match status" value="1"/>
</dbReference>
<protein>
    <submittedName>
        <fullName evidence="6">Molybdenum cofactor biosynthesis enzyme</fullName>
    </submittedName>
</protein>
<evidence type="ECO:0000256" key="3">
    <source>
        <dbReference type="ARBA" id="ARBA00023004"/>
    </source>
</evidence>
<evidence type="ECO:0000256" key="1">
    <source>
        <dbReference type="ARBA" id="ARBA00022691"/>
    </source>
</evidence>
<sequence>MTTTPVSLQVAWLNVNHVCNFRCPWCYAAGTNYVPDDDMSIETAKRISSILYEAGVRSFTIIGGEPSLWPHLMEFNDVCRELGVETGLVTNGSRFGSDKFWKAYLRSPCDNVGLSIKVGTIEQFKSIAGKVSFNTTKKGLARAIAYHNAGVSTVYSTFVENSLLDVARFARQCGSTDLKLEFCSAVFNNGKASSSYMVGHQMLADNIIRDYPELMDIMGGKVTIDMSTPFCLWPEDFLQELVDEGRITSVCNVYKRTGVIIDGEGRIMVCNGLFDYPIGQVDQDFDDAATLIAFLNSHEVTDYYQQLTRMPSPFCAECKWYSACGGGCPLNWAVNRPEDIVRPRK</sequence>
<dbReference type="SUPFAM" id="SSF102114">
    <property type="entry name" value="Radical SAM enzymes"/>
    <property type="match status" value="1"/>
</dbReference>
<evidence type="ECO:0000256" key="2">
    <source>
        <dbReference type="ARBA" id="ARBA00022723"/>
    </source>
</evidence>
<keyword evidence="3" id="KW-0408">Iron</keyword>
<dbReference type="Gene3D" id="3.20.20.70">
    <property type="entry name" value="Aldolase class I"/>
    <property type="match status" value="1"/>
</dbReference>
<dbReference type="GO" id="GO:0051536">
    <property type="term" value="F:iron-sulfur cluster binding"/>
    <property type="evidence" value="ECO:0007669"/>
    <property type="project" value="UniProtKB-KW"/>
</dbReference>
<dbReference type="PANTHER" id="PTHR11228:SF7">
    <property type="entry name" value="PQQA PEPTIDE CYCLASE"/>
    <property type="match status" value="1"/>
</dbReference>
<dbReference type="GO" id="GO:0046872">
    <property type="term" value="F:metal ion binding"/>
    <property type="evidence" value="ECO:0007669"/>
    <property type="project" value="UniProtKB-KW"/>
</dbReference>
<dbReference type="PROSITE" id="PS51918">
    <property type="entry name" value="RADICAL_SAM"/>
    <property type="match status" value="1"/>
</dbReference>
<dbReference type="AlphaFoldDB" id="A0A0G0LR35"/>
<organism evidence="6 7">
    <name type="scientific">candidate division CPR2 bacterium GW2011_GWC2_39_10</name>
    <dbReference type="NCBI Taxonomy" id="1618345"/>
    <lineage>
        <taxon>Bacteria</taxon>
        <taxon>Bacteria division CPR2</taxon>
    </lineage>
</organism>